<dbReference type="RefSeq" id="WP_127790030.1">
    <property type="nucleotide sequence ID" value="NZ_SACL01000013.1"/>
</dbReference>
<evidence type="ECO:0000313" key="1">
    <source>
        <dbReference type="EMBL" id="RVT90588.1"/>
    </source>
</evidence>
<keyword evidence="2" id="KW-1185">Reference proteome</keyword>
<accession>A0A437LYS5</accession>
<organism evidence="1 2">
    <name type="scientific">Rhodovarius crocodyli</name>
    <dbReference type="NCBI Taxonomy" id="1979269"/>
    <lineage>
        <taxon>Bacteria</taxon>
        <taxon>Pseudomonadati</taxon>
        <taxon>Pseudomonadota</taxon>
        <taxon>Alphaproteobacteria</taxon>
        <taxon>Acetobacterales</taxon>
        <taxon>Roseomonadaceae</taxon>
        <taxon>Rhodovarius</taxon>
    </lineage>
</organism>
<gene>
    <name evidence="1" type="ORF">EOD42_23435</name>
</gene>
<reference evidence="1 2" key="1">
    <citation type="submission" date="2019-01" db="EMBL/GenBank/DDBJ databases">
        <authorList>
            <person name="Chen W.-M."/>
        </authorList>
    </citation>
    <scope>NUCLEOTIDE SEQUENCE [LARGE SCALE GENOMIC DNA]</scope>
    <source>
        <strain evidence="1 2">CCP-6</strain>
    </source>
</reference>
<sequence length="173" mass="18652">MSETKTLPAQAPLGRPLAERFAGPAPLPMALGARIDLREGMQVDGFMPTEWRERLPFRWIGPEPEALLVLGEIDAGVGGFLLTFLAPADPAPLGPISVRYQGRELEVAAATLPDRAAHVAGAWALRAALPPVEELARPGWGRLELRFERTLPENPDAPARWVGLALNSVELVG</sequence>
<dbReference type="AlphaFoldDB" id="A0A437LYS5"/>
<comment type="caution">
    <text evidence="1">The sequence shown here is derived from an EMBL/GenBank/DDBJ whole genome shotgun (WGS) entry which is preliminary data.</text>
</comment>
<name>A0A437LYS5_9PROT</name>
<dbReference type="EMBL" id="SACL01000013">
    <property type="protein sequence ID" value="RVT90588.1"/>
    <property type="molecule type" value="Genomic_DNA"/>
</dbReference>
<protein>
    <submittedName>
        <fullName evidence="1">Uncharacterized protein</fullName>
    </submittedName>
</protein>
<proteinExistence type="predicted"/>
<dbReference type="Proteomes" id="UP000282957">
    <property type="component" value="Unassembled WGS sequence"/>
</dbReference>
<evidence type="ECO:0000313" key="2">
    <source>
        <dbReference type="Proteomes" id="UP000282957"/>
    </source>
</evidence>